<dbReference type="PROSITE" id="PS51140">
    <property type="entry name" value="CUE"/>
    <property type="match status" value="1"/>
</dbReference>
<feature type="compositionally biased region" description="Basic and acidic residues" evidence="1">
    <location>
        <begin position="438"/>
        <end position="447"/>
    </location>
</feature>
<dbReference type="RefSeq" id="XP_016642874.1">
    <property type="nucleotide sequence ID" value="XM_016787543.1"/>
</dbReference>
<dbReference type="CDD" id="cd14372">
    <property type="entry name" value="CUE_Cue5p_like"/>
    <property type="match status" value="1"/>
</dbReference>
<feature type="compositionally biased region" description="Basic and acidic residues" evidence="1">
    <location>
        <begin position="328"/>
        <end position="339"/>
    </location>
</feature>
<evidence type="ECO:0000313" key="3">
    <source>
        <dbReference type="EMBL" id="KEZ43075.1"/>
    </source>
</evidence>
<protein>
    <recommendedName>
        <fullName evidence="2">CUE domain-containing protein</fullName>
    </recommendedName>
</protein>
<dbReference type="EMBL" id="JOWA01000097">
    <property type="protein sequence ID" value="KEZ43075.1"/>
    <property type="molecule type" value="Genomic_DNA"/>
</dbReference>
<feature type="compositionally biased region" description="Basic and acidic residues" evidence="1">
    <location>
        <begin position="157"/>
        <end position="172"/>
    </location>
</feature>
<feature type="compositionally biased region" description="Polar residues" evidence="1">
    <location>
        <begin position="361"/>
        <end position="376"/>
    </location>
</feature>
<feature type="domain" description="CUE" evidence="2">
    <location>
        <begin position="74"/>
        <end position="117"/>
    </location>
</feature>
<feature type="compositionally biased region" description="Basic and acidic residues" evidence="1">
    <location>
        <begin position="415"/>
        <end position="429"/>
    </location>
</feature>
<dbReference type="SMART" id="SM00546">
    <property type="entry name" value="CUE"/>
    <property type="match status" value="1"/>
</dbReference>
<sequence>MPESPTTARPFELDDDDGQESGIVQDPAAAGKTDNNSKATPGDGGAPGVAAASSTAGGATDDVPPPKPPRPLTEAQKNELILKEAFPTVDDSVIKAVLRASRGQVEPAFHALLEMTDPDAVKDDEPEETPPPQPPRPAGVGSGLTQLEADEQYARQLAEHYERVGAYDEQHSRHQHTRQQPRDPRRNRQPQQQGQQHHETGLKPNELYDDREHSFIDDDLPVIRENLKKGFIETQTKVNSWITNIKKKIDDAFEEDEQARQQHLAYGRRPGEASRRSGDYDRYDADPQVITDDFAGMKLAADGTPIRDPRPLANPNLFKPPPPSKSPKPNDGRRVAFKEDTEEIDVYTSSPKLGARDSATPPGNKQSKWQPLSTVEPSPITDNDPFSLGDSEDEKDVKDKTSTTGAGAGSSSSKDASKDDDAERLRKAAAEAMADSLVDSKDAGSKS</sequence>
<dbReference type="OrthoDB" id="9942608at2759"/>
<dbReference type="PANTHER" id="PTHR16461:SF5">
    <property type="entry name" value="TOLL-INTERACTING PROTEIN"/>
    <property type="match status" value="1"/>
</dbReference>
<dbReference type="GeneID" id="27724231"/>
<dbReference type="GO" id="GO:0005737">
    <property type="term" value="C:cytoplasm"/>
    <property type="evidence" value="ECO:0007669"/>
    <property type="project" value="TreeGrafter"/>
</dbReference>
<dbReference type="FunFam" id="1.10.8.10:FF:000064">
    <property type="entry name" value="Similar to CUE domain-containing protein"/>
    <property type="match status" value="1"/>
</dbReference>
<proteinExistence type="predicted"/>
<dbReference type="GO" id="GO:0043130">
    <property type="term" value="F:ubiquitin binding"/>
    <property type="evidence" value="ECO:0007669"/>
    <property type="project" value="InterPro"/>
</dbReference>
<dbReference type="OMA" id="RRSADHN"/>
<dbReference type="SUPFAM" id="SSF46934">
    <property type="entry name" value="UBA-like"/>
    <property type="match status" value="1"/>
</dbReference>
<reference evidence="3 4" key="1">
    <citation type="journal article" date="2014" name="Genome Announc.">
        <title>Draft genome sequence of the pathogenic fungus Scedosporium apiospermum.</title>
        <authorList>
            <person name="Vandeputte P."/>
            <person name="Ghamrawi S."/>
            <person name="Rechenmann M."/>
            <person name="Iltis A."/>
            <person name="Giraud S."/>
            <person name="Fleury M."/>
            <person name="Thornton C."/>
            <person name="Delhaes L."/>
            <person name="Meyer W."/>
            <person name="Papon N."/>
            <person name="Bouchara J.P."/>
        </authorList>
    </citation>
    <scope>NUCLEOTIDE SEQUENCE [LARGE SCALE GENOMIC DNA]</scope>
    <source>
        <strain evidence="3 4">IHEM 14462</strain>
    </source>
</reference>
<feature type="region of interest" description="Disordered" evidence="1">
    <location>
        <begin position="260"/>
        <end position="447"/>
    </location>
</feature>
<evidence type="ECO:0000313" key="4">
    <source>
        <dbReference type="Proteomes" id="UP000028545"/>
    </source>
</evidence>
<accession>A0A084G6W3</accession>
<dbReference type="VEuPathDB" id="FungiDB:SAPIO_CDS5159"/>
<organism evidence="3 4">
    <name type="scientific">Pseudallescheria apiosperma</name>
    <name type="common">Scedosporium apiospermum</name>
    <dbReference type="NCBI Taxonomy" id="563466"/>
    <lineage>
        <taxon>Eukaryota</taxon>
        <taxon>Fungi</taxon>
        <taxon>Dikarya</taxon>
        <taxon>Ascomycota</taxon>
        <taxon>Pezizomycotina</taxon>
        <taxon>Sordariomycetes</taxon>
        <taxon>Hypocreomycetidae</taxon>
        <taxon>Microascales</taxon>
        <taxon>Microascaceae</taxon>
        <taxon>Scedosporium</taxon>
    </lineage>
</organism>
<evidence type="ECO:0000256" key="1">
    <source>
        <dbReference type="SAM" id="MobiDB-lite"/>
    </source>
</evidence>
<name>A0A084G6W3_PSEDA</name>
<dbReference type="InterPro" id="IPR041807">
    <property type="entry name" value="Cue5/Don1_CUE"/>
</dbReference>
<feature type="compositionally biased region" description="Low complexity" evidence="1">
    <location>
        <begin position="402"/>
        <end position="414"/>
    </location>
</feature>
<dbReference type="Proteomes" id="UP000028545">
    <property type="component" value="Unassembled WGS sequence"/>
</dbReference>
<dbReference type="Pfam" id="PF02845">
    <property type="entry name" value="CUE"/>
    <property type="match status" value="1"/>
</dbReference>
<feature type="region of interest" description="Disordered" evidence="1">
    <location>
        <begin position="109"/>
        <end position="211"/>
    </location>
</feature>
<dbReference type="GO" id="GO:0031624">
    <property type="term" value="F:ubiquitin conjugating enzyme binding"/>
    <property type="evidence" value="ECO:0007669"/>
    <property type="project" value="TreeGrafter"/>
</dbReference>
<dbReference type="Gene3D" id="1.10.8.10">
    <property type="entry name" value="DNA helicase RuvA subunit, C-terminal domain"/>
    <property type="match status" value="1"/>
</dbReference>
<dbReference type="InterPro" id="IPR009060">
    <property type="entry name" value="UBA-like_sf"/>
</dbReference>
<feature type="compositionally biased region" description="Basic and acidic residues" evidence="1">
    <location>
        <begin position="269"/>
        <end position="285"/>
    </location>
</feature>
<evidence type="ECO:0000259" key="2">
    <source>
        <dbReference type="PROSITE" id="PS51140"/>
    </source>
</evidence>
<gene>
    <name evidence="3" type="ORF">SAPIO_CDS5159</name>
</gene>
<feature type="region of interest" description="Disordered" evidence="1">
    <location>
        <begin position="1"/>
        <end position="78"/>
    </location>
</feature>
<dbReference type="AlphaFoldDB" id="A0A084G6W3"/>
<dbReference type="InterPro" id="IPR003892">
    <property type="entry name" value="CUE"/>
</dbReference>
<keyword evidence="4" id="KW-1185">Reference proteome</keyword>
<dbReference type="GO" id="GO:0006511">
    <property type="term" value="P:ubiquitin-dependent protein catabolic process"/>
    <property type="evidence" value="ECO:0007669"/>
    <property type="project" value="TreeGrafter"/>
</dbReference>
<dbReference type="KEGG" id="sapo:SAPIO_CDS5159"/>
<comment type="caution">
    <text evidence="3">The sequence shown here is derived from an EMBL/GenBank/DDBJ whole genome shotgun (WGS) entry which is preliminary data.</text>
</comment>
<feature type="compositionally biased region" description="Low complexity" evidence="1">
    <location>
        <begin position="48"/>
        <end position="62"/>
    </location>
</feature>
<dbReference type="PANTHER" id="PTHR16461">
    <property type="entry name" value="TOLL-INTERACTING PROTEIN"/>
    <property type="match status" value="1"/>
</dbReference>
<feature type="compositionally biased region" description="Basic and acidic residues" evidence="1">
    <location>
        <begin position="196"/>
        <end position="211"/>
    </location>
</feature>
<dbReference type="HOGENOM" id="CLU_040954_0_0_1"/>